<feature type="signal peptide" evidence="6">
    <location>
        <begin position="1"/>
        <end position="41"/>
    </location>
</feature>
<dbReference type="Proteomes" id="UP000314251">
    <property type="component" value="Unassembled WGS sequence"/>
</dbReference>
<gene>
    <name evidence="8" type="ORF">FH607_008605</name>
</gene>
<dbReference type="InterPro" id="IPR000805">
    <property type="entry name" value="Glyco_hydro_26"/>
</dbReference>
<sequence length="462" mass="50681">MTEHPAHRPGRKGRRGRQRRLRRGLLAGVLLPALALPTALAFNASADETAGETTNQAAGESAARTVEPSAIDDAPGVPPNEQVLMIMGQDSSTLGDYRRDVMDNPALNAPEPGGVTLYTNLVISPDGGGDGPGAGLDGPVDYGAGVVDFPSTLAQYPESAVSIGLYLSDTDFAASCGNQPLRAIIGTNDDDVQAGNPSLVDRYRAELDSMIETFRSWDRDVYLRIGYEFDGPWNCYNTDYYKQAYQYIATRIDELNADRVATVWQTAAWPLNTSPENPEWNYIVTDPTHFDKWYPGDEYVDWVGLSTFYQPGSVQTQWGCATTDIDPIQQQERVLDFARSHEKPVMIAEAAPQGYDNGEATSSCIMGPNPAPVDPTAVWQEWYDGYFSLIEENRDVIRAASYINTDWDSQTMWQCPAGSQPGSPQCPNGYWGDSRVQANPQVLENFLNEVRAPHFVNGSAAE</sequence>
<evidence type="ECO:0000256" key="6">
    <source>
        <dbReference type="SAM" id="SignalP"/>
    </source>
</evidence>
<dbReference type="PANTHER" id="PTHR40079:SF4">
    <property type="entry name" value="GH26 DOMAIN-CONTAINING PROTEIN-RELATED"/>
    <property type="match status" value="1"/>
</dbReference>
<comment type="similarity">
    <text evidence="1 4">Belongs to the glycosyl hydrolase 26 family.</text>
</comment>
<evidence type="ECO:0000256" key="4">
    <source>
        <dbReference type="PROSITE-ProRule" id="PRU01100"/>
    </source>
</evidence>
<feature type="active site" description="Nucleophile" evidence="4">
    <location>
        <position position="349"/>
    </location>
</feature>
<reference evidence="8" key="1">
    <citation type="submission" date="2019-10" db="EMBL/GenBank/DDBJ databases">
        <title>Nonomuraea sp. nov., isolated from Phyllanthus amarus.</title>
        <authorList>
            <person name="Klykleung N."/>
            <person name="Tanasupawat S."/>
        </authorList>
    </citation>
    <scope>NUCLEOTIDE SEQUENCE [LARGE SCALE GENOMIC DNA]</scope>
    <source>
        <strain evidence="8">3MP-10</strain>
    </source>
</reference>
<evidence type="ECO:0000256" key="1">
    <source>
        <dbReference type="ARBA" id="ARBA00007754"/>
    </source>
</evidence>
<dbReference type="InterPro" id="IPR022790">
    <property type="entry name" value="GH26_dom"/>
</dbReference>
<feature type="compositionally biased region" description="Basic residues" evidence="5">
    <location>
        <begin position="7"/>
        <end position="20"/>
    </location>
</feature>
<keyword evidence="2 4" id="KW-0378">Hydrolase</keyword>
<keyword evidence="6" id="KW-0732">Signal</keyword>
<evidence type="ECO:0000256" key="2">
    <source>
        <dbReference type="ARBA" id="ARBA00022801"/>
    </source>
</evidence>
<feature type="domain" description="GH26" evidence="7">
    <location>
        <begin position="112"/>
        <end position="406"/>
    </location>
</feature>
<dbReference type="RefSeq" id="WP_139667332.1">
    <property type="nucleotide sequence ID" value="NZ_VDLY02000005.1"/>
</dbReference>
<proteinExistence type="inferred from homology"/>
<keyword evidence="9" id="KW-1185">Reference proteome</keyword>
<dbReference type="SUPFAM" id="SSF51445">
    <property type="entry name" value="(Trans)glycosidases"/>
    <property type="match status" value="1"/>
</dbReference>
<feature type="chain" id="PRO_5038929835" evidence="6">
    <location>
        <begin position="42"/>
        <end position="462"/>
    </location>
</feature>
<evidence type="ECO:0000256" key="5">
    <source>
        <dbReference type="SAM" id="MobiDB-lite"/>
    </source>
</evidence>
<feature type="region of interest" description="Disordered" evidence="5">
    <location>
        <begin position="51"/>
        <end position="81"/>
    </location>
</feature>
<comment type="caution">
    <text evidence="8">The sequence shown here is derived from an EMBL/GenBank/DDBJ whole genome shotgun (WGS) entry which is preliminary data.</text>
</comment>
<evidence type="ECO:0000256" key="3">
    <source>
        <dbReference type="ARBA" id="ARBA00023295"/>
    </source>
</evidence>
<dbReference type="EMBL" id="VDLY02000005">
    <property type="protein sequence ID" value="KAB8166962.1"/>
    <property type="molecule type" value="Genomic_DNA"/>
</dbReference>
<dbReference type="PROSITE" id="PS51764">
    <property type="entry name" value="GH26"/>
    <property type="match status" value="1"/>
</dbReference>
<dbReference type="AlphaFoldDB" id="A0A5N6AFL2"/>
<dbReference type="OrthoDB" id="9816550at2"/>
<evidence type="ECO:0000313" key="9">
    <source>
        <dbReference type="Proteomes" id="UP000314251"/>
    </source>
</evidence>
<feature type="active site" description="Proton donor" evidence="4">
    <location>
        <position position="228"/>
    </location>
</feature>
<evidence type="ECO:0000313" key="8">
    <source>
        <dbReference type="EMBL" id="KAB8166962.1"/>
    </source>
</evidence>
<accession>A0A5N6AFL2</accession>
<feature type="region of interest" description="Disordered" evidence="5">
    <location>
        <begin position="1"/>
        <end position="20"/>
    </location>
</feature>
<keyword evidence="3 4" id="KW-0326">Glycosidase</keyword>
<dbReference type="GO" id="GO:0016985">
    <property type="term" value="F:mannan endo-1,4-beta-mannosidase activity"/>
    <property type="evidence" value="ECO:0007669"/>
    <property type="project" value="InterPro"/>
</dbReference>
<dbReference type="InterPro" id="IPR017853">
    <property type="entry name" value="GH"/>
</dbReference>
<dbReference type="GO" id="GO:0045493">
    <property type="term" value="P:xylan catabolic process"/>
    <property type="evidence" value="ECO:0007669"/>
    <property type="project" value="UniProtKB-KW"/>
</dbReference>
<dbReference type="PANTHER" id="PTHR40079">
    <property type="entry name" value="MANNAN ENDO-1,4-BETA-MANNOSIDASE E-RELATED"/>
    <property type="match status" value="1"/>
</dbReference>
<protein>
    <submittedName>
        <fullName evidence="8">Endo-1,3-beta-xylanase</fullName>
    </submittedName>
</protein>
<dbReference type="GO" id="GO:0006080">
    <property type="term" value="P:substituted mannan metabolic process"/>
    <property type="evidence" value="ECO:0007669"/>
    <property type="project" value="InterPro"/>
</dbReference>
<name>A0A5N6AFL2_9ACTN</name>
<organism evidence="8 9">
    <name type="scientific">Streptomyces mimosae</name>
    <dbReference type="NCBI Taxonomy" id="2586635"/>
    <lineage>
        <taxon>Bacteria</taxon>
        <taxon>Bacillati</taxon>
        <taxon>Actinomycetota</taxon>
        <taxon>Actinomycetes</taxon>
        <taxon>Kitasatosporales</taxon>
        <taxon>Streptomycetaceae</taxon>
        <taxon>Streptomyces</taxon>
    </lineage>
</organism>
<evidence type="ECO:0000259" key="7">
    <source>
        <dbReference type="PROSITE" id="PS51764"/>
    </source>
</evidence>
<dbReference type="Gene3D" id="3.20.20.80">
    <property type="entry name" value="Glycosidases"/>
    <property type="match status" value="1"/>
</dbReference>